<dbReference type="PANTHER" id="PTHR11601:SF34">
    <property type="entry name" value="CYSTEINE DESULFURASE"/>
    <property type="match status" value="1"/>
</dbReference>
<organism evidence="12 13">
    <name type="scientific">Alpinimonas psychrophila</name>
    <dbReference type="NCBI Taxonomy" id="748908"/>
    <lineage>
        <taxon>Bacteria</taxon>
        <taxon>Bacillati</taxon>
        <taxon>Actinomycetota</taxon>
        <taxon>Actinomycetes</taxon>
        <taxon>Micrococcales</taxon>
        <taxon>Microbacteriaceae</taxon>
        <taxon>Alpinimonas</taxon>
    </lineage>
</organism>
<evidence type="ECO:0000256" key="4">
    <source>
        <dbReference type="ARBA" id="ARBA00022679"/>
    </source>
</evidence>
<keyword evidence="6" id="KW-0663">Pyridoxal phosphate</keyword>
<dbReference type="PIRSF" id="PIRSF005572">
    <property type="entry name" value="NifS"/>
    <property type="match status" value="1"/>
</dbReference>
<comment type="cofactor">
    <cofactor evidence="1 10">
        <name>pyridoxal 5'-phosphate</name>
        <dbReference type="ChEBI" id="CHEBI:597326"/>
    </cofactor>
</comment>
<dbReference type="GO" id="GO:0031071">
    <property type="term" value="F:cysteine desulfurase activity"/>
    <property type="evidence" value="ECO:0007669"/>
    <property type="project" value="UniProtKB-EC"/>
</dbReference>
<protein>
    <recommendedName>
        <fullName evidence="3">cysteine desulfurase</fullName>
        <ecNumber evidence="3">2.8.1.7</ecNumber>
    </recommendedName>
</protein>
<dbReference type="PANTHER" id="PTHR11601">
    <property type="entry name" value="CYSTEINE DESULFURYLASE FAMILY MEMBER"/>
    <property type="match status" value="1"/>
</dbReference>
<dbReference type="InterPro" id="IPR015421">
    <property type="entry name" value="PyrdxlP-dep_Trfase_major"/>
</dbReference>
<gene>
    <name evidence="12" type="ORF">FB555_000225</name>
</gene>
<dbReference type="Gene3D" id="3.40.640.10">
    <property type="entry name" value="Type I PLP-dependent aspartate aminotransferase-like (Major domain)"/>
    <property type="match status" value="1"/>
</dbReference>
<keyword evidence="4 12" id="KW-0808">Transferase</keyword>
<dbReference type="Gene3D" id="1.10.260.50">
    <property type="match status" value="1"/>
</dbReference>
<evidence type="ECO:0000256" key="1">
    <source>
        <dbReference type="ARBA" id="ARBA00001933"/>
    </source>
</evidence>
<dbReference type="PROSITE" id="PS00595">
    <property type="entry name" value="AA_TRANSFER_CLASS_5"/>
    <property type="match status" value="1"/>
</dbReference>
<comment type="caution">
    <text evidence="12">The sequence shown here is derived from an EMBL/GenBank/DDBJ whole genome shotgun (WGS) entry which is preliminary data.</text>
</comment>
<dbReference type="Pfam" id="PF00266">
    <property type="entry name" value="Aminotran_5"/>
    <property type="match status" value="1"/>
</dbReference>
<evidence type="ECO:0000256" key="3">
    <source>
        <dbReference type="ARBA" id="ARBA00012239"/>
    </source>
</evidence>
<dbReference type="InterPro" id="IPR020578">
    <property type="entry name" value="Aminotrans_V_PyrdxlP_BS"/>
</dbReference>
<evidence type="ECO:0000256" key="9">
    <source>
        <dbReference type="ARBA" id="ARBA00050776"/>
    </source>
</evidence>
<evidence type="ECO:0000313" key="12">
    <source>
        <dbReference type="EMBL" id="MBA8828154.1"/>
    </source>
</evidence>
<accession>A0A7W3PMS2</accession>
<dbReference type="Proteomes" id="UP000524237">
    <property type="component" value="Unassembled WGS sequence"/>
</dbReference>
<evidence type="ECO:0000259" key="11">
    <source>
        <dbReference type="Pfam" id="PF00266"/>
    </source>
</evidence>
<keyword evidence="7" id="KW-0408">Iron</keyword>
<evidence type="ECO:0000256" key="10">
    <source>
        <dbReference type="RuleBase" id="RU004504"/>
    </source>
</evidence>
<proteinExistence type="inferred from homology"/>
<keyword evidence="5" id="KW-0479">Metal-binding</keyword>
<dbReference type="InterPro" id="IPR000192">
    <property type="entry name" value="Aminotrans_V_dom"/>
</dbReference>
<dbReference type="GO" id="GO:0051536">
    <property type="term" value="F:iron-sulfur cluster binding"/>
    <property type="evidence" value="ECO:0007669"/>
    <property type="project" value="UniProtKB-KW"/>
</dbReference>
<evidence type="ECO:0000256" key="6">
    <source>
        <dbReference type="ARBA" id="ARBA00022898"/>
    </source>
</evidence>
<evidence type="ECO:0000256" key="2">
    <source>
        <dbReference type="ARBA" id="ARBA00006490"/>
    </source>
</evidence>
<dbReference type="EC" id="2.8.1.7" evidence="3"/>
<dbReference type="InterPro" id="IPR015422">
    <property type="entry name" value="PyrdxlP-dep_Trfase_small"/>
</dbReference>
<evidence type="ECO:0000256" key="7">
    <source>
        <dbReference type="ARBA" id="ARBA00023004"/>
    </source>
</evidence>
<dbReference type="AlphaFoldDB" id="A0A7W3PMS2"/>
<dbReference type="InterPro" id="IPR016454">
    <property type="entry name" value="Cysteine_dSase"/>
</dbReference>
<keyword evidence="13" id="KW-1185">Reference proteome</keyword>
<dbReference type="RefSeq" id="WP_182483608.1">
    <property type="nucleotide sequence ID" value="NZ_JACGWU010000001.1"/>
</dbReference>
<keyword evidence="8" id="KW-0411">Iron-sulfur</keyword>
<comment type="similarity">
    <text evidence="2">Belongs to the class-V pyridoxal-phosphate-dependent aminotransferase family. NifS/IscS subfamily.</text>
</comment>
<dbReference type="Gene3D" id="3.90.1150.10">
    <property type="entry name" value="Aspartate Aminotransferase, domain 1"/>
    <property type="match status" value="1"/>
</dbReference>
<evidence type="ECO:0000256" key="8">
    <source>
        <dbReference type="ARBA" id="ARBA00023014"/>
    </source>
</evidence>
<dbReference type="InterPro" id="IPR015424">
    <property type="entry name" value="PyrdxlP-dep_Trfase"/>
</dbReference>
<sequence length="379" mass="39552">MIYLDNAATTPVRPEALQAAWPWLTSEFGNPSSTHELGHRASGALSNARATVATWLDCRPSEVVFTSGGTEGDNIAILGLALANPRGRHIVSAHTEHEAVLASIDALVRLHNFEVSWLPVSSSGEVTLADVNAALRPGTTLVTLMLANNEIGTIHPIAAIAELAHAVGALMHTDVVQAAGWLDVRVTTLGVDALTLSGHKLGAPKGSGAVYLRGRLAVEPLLHGGGQEFDRRSGTENVAWAVALATAISLLDDPAQEGPRVAQLRDIFITSVQSAIDRAQLTGPQLTRHPAIASFTFAGLNGETLLLELEERNVIVSSGSACAAGKTDPSHVLLAVGIDPEVAQTSVRFSFSHETTAEELTRAVAALTEAVASVTALAG</sequence>
<dbReference type="GO" id="GO:0046872">
    <property type="term" value="F:metal ion binding"/>
    <property type="evidence" value="ECO:0007669"/>
    <property type="project" value="UniProtKB-KW"/>
</dbReference>
<evidence type="ECO:0000313" key="13">
    <source>
        <dbReference type="Proteomes" id="UP000524237"/>
    </source>
</evidence>
<feature type="domain" description="Aminotransferase class V" evidence="11">
    <location>
        <begin position="2"/>
        <end position="361"/>
    </location>
</feature>
<evidence type="ECO:0000256" key="5">
    <source>
        <dbReference type="ARBA" id="ARBA00022723"/>
    </source>
</evidence>
<comment type="catalytic activity">
    <reaction evidence="9">
        <text>(sulfur carrier)-H + L-cysteine = (sulfur carrier)-SH + L-alanine</text>
        <dbReference type="Rhea" id="RHEA:43892"/>
        <dbReference type="Rhea" id="RHEA-COMP:14737"/>
        <dbReference type="Rhea" id="RHEA-COMP:14739"/>
        <dbReference type="ChEBI" id="CHEBI:29917"/>
        <dbReference type="ChEBI" id="CHEBI:35235"/>
        <dbReference type="ChEBI" id="CHEBI:57972"/>
        <dbReference type="ChEBI" id="CHEBI:64428"/>
        <dbReference type="EC" id="2.8.1.7"/>
    </reaction>
</comment>
<reference evidence="12 13" key="1">
    <citation type="submission" date="2020-07" db="EMBL/GenBank/DDBJ databases">
        <title>Sequencing the genomes of 1000 actinobacteria strains.</title>
        <authorList>
            <person name="Klenk H.-P."/>
        </authorList>
    </citation>
    <scope>NUCLEOTIDE SEQUENCE [LARGE SCALE GENOMIC DNA]</scope>
    <source>
        <strain evidence="12 13">DSM 23737</strain>
    </source>
</reference>
<dbReference type="EMBL" id="JACGWU010000001">
    <property type="protein sequence ID" value="MBA8828154.1"/>
    <property type="molecule type" value="Genomic_DNA"/>
</dbReference>
<dbReference type="SUPFAM" id="SSF53383">
    <property type="entry name" value="PLP-dependent transferases"/>
    <property type="match status" value="1"/>
</dbReference>
<name>A0A7W3PMS2_9MICO</name>